<dbReference type="AlphaFoldDB" id="A0A177TD98"/>
<dbReference type="InterPro" id="IPR002403">
    <property type="entry name" value="Cyt_P450_E_grp-IV"/>
</dbReference>
<evidence type="ECO:0000313" key="7">
    <source>
        <dbReference type="EMBL" id="KAE8253718.1"/>
    </source>
</evidence>
<reference evidence="7" key="2">
    <citation type="journal article" date="2019" name="IMA Fungus">
        <title>Genome sequencing and comparison of five Tilletia species to identify candidate genes for the detection of regulated species infecting wheat.</title>
        <authorList>
            <person name="Nguyen H.D.T."/>
            <person name="Sultana T."/>
            <person name="Kesanakurti P."/>
            <person name="Hambleton S."/>
        </authorList>
    </citation>
    <scope>NUCLEOTIDE SEQUENCE</scope>
    <source>
        <strain evidence="7">DAOMC 236416</strain>
    </source>
</reference>
<accession>A0A177TD98</accession>
<comment type="similarity">
    <text evidence="2">Belongs to the cytochrome P450 family.</text>
</comment>
<reference evidence="7" key="1">
    <citation type="submission" date="2016-04" db="EMBL/GenBank/DDBJ databases">
        <authorList>
            <person name="Nguyen H.D."/>
            <person name="Samba Siva P."/>
            <person name="Cullis J."/>
            <person name="Levesque C.A."/>
            <person name="Hambleton S."/>
        </authorList>
    </citation>
    <scope>NUCLEOTIDE SEQUENCE</scope>
    <source>
        <strain evidence="7">DAOMC 236416</strain>
    </source>
</reference>
<evidence type="ECO:0000313" key="8">
    <source>
        <dbReference type="Proteomes" id="UP000077521"/>
    </source>
</evidence>
<keyword evidence="5 6" id="KW-0408">Iron</keyword>
<name>A0A177TD98_9BASI</name>
<evidence type="ECO:0000256" key="2">
    <source>
        <dbReference type="ARBA" id="ARBA00010617"/>
    </source>
</evidence>
<keyword evidence="6" id="KW-0349">Heme</keyword>
<sequence length="573" mass="64145">MSNIDIDILSDIGINEVVLVAKIGLGFVLLAIVLRPLYKFAIRPYSRTMLAVKGPPLQHSIWGSWPREAELTGRGEQYLLNTMEEYGPVCSYTSIGRRPTFIIGDHRAANKIFLQTPYNRDPISNTTVRRHAGAGLLTTEGLQHRRQRKVAHPAFTQPAVHDMAPIFHEKAGLLIGNLRRRMEQDLTPESKQYGTRVNIALDIFSAALDIIGAAGFDFQFNSLLNAGGSSALEKAFYDCIHLVTTGTAYSAIRLLYGTPVEKIGRFLRIEEQMHLDRSKKLVDDISTKLVQRAKENAVSGKDLLALMVRANTSDELKDTQRLTDNELAQMIPIFLFAGHETTATALSWAMLSLIDPVRGMTTQERLREELQADSAWREDVQAMDSLPYLDAFTRETMRYYCPVREVPREVPFDDVLPLGRPIQLRDGTMASEIRVLKGELIDIPVGWLNRHESLWGADGNEFKAERWLSIGHEFKGDDDELHLDPAVKELRGVWANLATFGAGPQGCIGIRMALLEFKIIIATLVTNFEILPPNLPNEAPVEIESILEIVAHPVLKEDRDGGLAMPVRLRNLV</sequence>
<comment type="caution">
    <text evidence="7">The sequence shown here is derived from an EMBL/GenBank/DDBJ whole genome shotgun (WGS) entry which is preliminary data.</text>
</comment>
<organism evidence="7 8">
    <name type="scientific">Tilletia indica</name>
    <dbReference type="NCBI Taxonomy" id="43049"/>
    <lineage>
        <taxon>Eukaryota</taxon>
        <taxon>Fungi</taxon>
        <taxon>Dikarya</taxon>
        <taxon>Basidiomycota</taxon>
        <taxon>Ustilaginomycotina</taxon>
        <taxon>Exobasidiomycetes</taxon>
        <taxon>Tilletiales</taxon>
        <taxon>Tilletiaceae</taxon>
        <taxon>Tilletia</taxon>
    </lineage>
</organism>
<keyword evidence="4" id="KW-0560">Oxidoreductase</keyword>
<feature type="binding site" description="axial binding residue" evidence="6">
    <location>
        <position position="507"/>
    </location>
    <ligand>
        <name>heme</name>
        <dbReference type="ChEBI" id="CHEBI:30413"/>
    </ligand>
    <ligandPart>
        <name>Fe</name>
        <dbReference type="ChEBI" id="CHEBI:18248"/>
    </ligandPart>
</feature>
<dbReference type="GO" id="GO:0016705">
    <property type="term" value="F:oxidoreductase activity, acting on paired donors, with incorporation or reduction of molecular oxygen"/>
    <property type="evidence" value="ECO:0007669"/>
    <property type="project" value="InterPro"/>
</dbReference>
<keyword evidence="3 6" id="KW-0479">Metal-binding</keyword>
<evidence type="ECO:0000256" key="5">
    <source>
        <dbReference type="ARBA" id="ARBA00023004"/>
    </source>
</evidence>
<evidence type="ECO:0000256" key="3">
    <source>
        <dbReference type="ARBA" id="ARBA00022723"/>
    </source>
</evidence>
<dbReference type="GO" id="GO:0020037">
    <property type="term" value="F:heme binding"/>
    <property type="evidence" value="ECO:0007669"/>
    <property type="project" value="InterPro"/>
</dbReference>
<evidence type="ECO:0000256" key="6">
    <source>
        <dbReference type="PIRSR" id="PIRSR602403-1"/>
    </source>
</evidence>
<dbReference type="Pfam" id="PF00067">
    <property type="entry name" value="p450"/>
    <property type="match status" value="1"/>
</dbReference>
<comment type="cofactor">
    <cofactor evidence="1 6">
        <name>heme</name>
        <dbReference type="ChEBI" id="CHEBI:30413"/>
    </cofactor>
</comment>
<keyword evidence="8" id="KW-1185">Reference proteome</keyword>
<protein>
    <submittedName>
        <fullName evidence="7">Uncharacterized protein</fullName>
    </submittedName>
</protein>
<dbReference type="PANTHER" id="PTHR24305:SF166">
    <property type="entry name" value="CYTOCHROME P450 12A4, MITOCHONDRIAL-RELATED"/>
    <property type="match status" value="1"/>
</dbReference>
<evidence type="ECO:0000256" key="4">
    <source>
        <dbReference type="ARBA" id="ARBA00023002"/>
    </source>
</evidence>
<dbReference type="PANTHER" id="PTHR24305">
    <property type="entry name" value="CYTOCHROME P450"/>
    <property type="match status" value="1"/>
</dbReference>
<dbReference type="EMBL" id="LWDF02000216">
    <property type="protein sequence ID" value="KAE8253718.1"/>
    <property type="molecule type" value="Genomic_DNA"/>
</dbReference>
<dbReference type="InterPro" id="IPR036396">
    <property type="entry name" value="Cyt_P450_sf"/>
</dbReference>
<evidence type="ECO:0000256" key="1">
    <source>
        <dbReference type="ARBA" id="ARBA00001971"/>
    </source>
</evidence>
<dbReference type="InterPro" id="IPR050121">
    <property type="entry name" value="Cytochrome_P450_monoxygenase"/>
</dbReference>
<gene>
    <name evidence="7" type="ORF">A4X13_0g3687</name>
</gene>
<dbReference type="SUPFAM" id="SSF48264">
    <property type="entry name" value="Cytochrome P450"/>
    <property type="match status" value="1"/>
</dbReference>
<proteinExistence type="inferred from homology"/>
<dbReference type="Gene3D" id="1.10.630.10">
    <property type="entry name" value="Cytochrome P450"/>
    <property type="match status" value="1"/>
</dbReference>
<dbReference type="GO" id="GO:0004497">
    <property type="term" value="F:monooxygenase activity"/>
    <property type="evidence" value="ECO:0007669"/>
    <property type="project" value="InterPro"/>
</dbReference>
<dbReference type="PRINTS" id="PR00465">
    <property type="entry name" value="EP450IV"/>
</dbReference>
<dbReference type="GO" id="GO:0005506">
    <property type="term" value="F:iron ion binding"/>
    <property type="evidence" value="ECO:0007669"/>
    <property type="project" value="InterPro"/>
</dbReference>
<dbReference type="Proteomes" id="UP000077521">
    <property type="component" value="Unassembled WGS sequence"/>
</dbReference>
<dbReference type="PRINTS" id="PR00385">
    <property type="entry name" value="P450"/>
</dbReference>
<dbReference type="InterPro" id="IPR001128">
    <property type="entry name" value="Cyt_P450"/>
</dbReference>